<evidence type="ECO:0000256" key="4">
    <source>
        <dbReference type="ARBA" id="ARBA00022827"/>
    </source>
</evidence>
<evidence type="ECO:0000256" key="6">
    <source>
        <dbReference type="ARBA" id="ARBA00023002"/>
    </source>
</evidence>
<dbReference type="InterPro" id="IPR016164">
    <property type="entry name" value="FAD-linked_Oxase-like_C"/>
</dbReference>
<evidence type="ECO:0000256" key="7">
    <source>
        <dbReference type="ARBA" id="ARBA00038897"/>
    </source>
</evidence>
<evidence type="ECO:0000256" key="2">
    <source>
        <dbReference type="ARBA" id="ARBA00008000"/>
    </source>
</evidence>
<accession>A0A081B9Z2</accession>
<organism evidence="9 10">
    <name type="scientific">Tepidicaulis marinus</name>
    <dbReference type="NCBI Taxonomy" id="1333998"/>
    <lineage>
        <taxon>Bacteria</taxon>
        <taxon>Pseudomonadati</taxon>
        <taxon>Pseudomonadota</taxon>
        <taxon>Alphaproteobacteria</taxon>
        <taxon>Hyphomicrobiales</taxon>
        <taxon>Parvibaculaceae</taxon>
        <taxon>Tepidicaulis</taxon>
    </lineage>
</organism>
<dbReference type="RefSeq" id="WP_045444955.1">
    <property type="nucleotide sequence ID" value="NZ_BBIO01000005.1"/>
</dbReference>
<evidence type="ECO:0000259" key="8">
    <source>
        <dbReference type="PROSITE" id="PS51387"/>
    </source>
</evidence>
<feature type="domain" description="FAD-binding PCMH-type" evidence="8">
    <location>
        <begin position="46"/>
        <end position="223"/>
    </location>
</feature>
<dbReference type="InterPro" id="IPR016171">
    <property type="entry name" value="Vanillyl_alc_oxidase_C-sub2"/>
</dbReference>
<dbReference type="SUPFAM" id="SSF55103">
    <property type="entry name" value="FAD-linked oxidases, C-terminal domain"/>
    <property type="match status" value="1"/>
</dbReference>
<dbReference type="Gene3D" id="1.10.45.10">
    <property type="entry name" value="Vanillyl-alcohol Oxidase, Chain A, domain 4"/>
    <property type="match status" value="1"/>
</dbReference>
<keyword evidence="3" id="KW-0285">Flavoprotein</keyword>
<dbReference type="InterPro" id="IPR036318">
    <property type="entry name" value="FAD-bd_PCMH-like_sf"/>
</dbReference>
<dbReference type="PANTHER" id="PTHR11748:SF111">
    <property type="entry name" value="D-LACTATE DEHYDROGENASE, MITOCHONDRIAL-RELATED"/>
    <property type="match status" value="1"/>
</dbReference>
<dbReference type="EMBL" id="BBIO01000005">
    <property type="protein sequence ID" value="GAK44860.1"/>
    <property type="molecule type" value="Genomic_DNA"/>
</dbReference>
<sequence>MNIHPAAENRHAPAALLDALAARFAERFSLNAAQREAHGRDESWHIPAAPDGVFYPECTEEVAEAVKLCRAHKTPIIAFGAGTSLEGQVAAPSGGISFDFSRMNRVLAVNAEDLDVRVGAGVTRKQLNEELRDKGLFFPVDPGANATLGGMAATRASGTNAVRYGTMRENVLSLKAVTAAGEVIETGGRARKSAAGYDMTHLLIGSEGTLGLITELSLKLYGVPEAMAAAVCAFADIEGAVASVIETIQCGLPVARIEILDALQVRACNAYSKLSLPEQPMLFLEFHGSAKSVEEQAAEFGEIASAHGGSGFDWAVKAEDRNRLWEARHNAYYAARALAPGKNGMVTDVCVPISQLARCIRETRADLDASSILAPLVGHVGDGNFHTIMLIDPDDAGEVAEAKRLHDRMVTRALALGGTSTGEHGIGSGKQAFLAEEHGDTLPLMRAVKQALDPENLLNPGKLAGI</sequence>
<dbReference type="GO" id="GO:0008720">
    <property type="term" value="F:D-lactate dehydrogenase (NAD+) activity"/>
    <property type="evidence" value="ECO:0007669"/>
    <property type="project" value="TreeGrafter"/>
</dbReference>
<dbReference type="Gene3D" id="3.30.465.10">
    <property type="match status" value="1"/>
</dbReference>
<name>A0A081B9Z2_9HYPH</name>
<reference evidence="9 10" key="1">
    <citation type="submission" date="2014-07" db="EMBL/GenBank/DDBJ databases">
        <title>Tepidicaulis marinum gen. nov., sp. nov., a novel marine bacterium denitrifying nitrate to nitrous oxide strictly under microaerobic conditions.</title>
        <authorList>
            <person name="Takeuchi M."/>
            <person name="Yamagishi T."/>
            <person name="Kamagata Y."/>
            <person name="Oshima K."/>
            <person name="Hattori M."/>
            <person name="Katayama T."/>
            <person name="Hanada S."/>
            <person name="Tamaki H."/>
            <person name="Marumo K."/>
            <person name="Maeda H."/>
            <person name="Nedachi M."/>
            <person name="Iwasaki W."/>
            <person name="Suwa Y."/>
            <person name="Sakata S."/>
        </authorList>
    </citation>
    <scope>NUCLEOTIDE SEQUENCE [LARGE SCALE GENOMIC DNA]</scope>
    <source>
        <strain evidence="9 10">MA2</strain>
    </source>
</reference>
<comment type="similarity">
    <text evidence="2">Belongs to the FAD-binding oxidoreductase/transferase type 4 family.</text>
</comment>
<dbReference type="SUPFAM" id="SSF56176">
    <property type="entry name" value="FAD-binding/transporter-associated domain-like"/>
    <property type="match status" value="1"/>
</dbReference>
<dbReference type="GO" id="GO:1903457">
    <property type="term" value="P:lactate catabolic process"/>
    <property type="evidence" value="ECO:0007669"/>
    <property type="project" value="TreeGrafter"/>
</dbReference>
<comment type="cofactor">
    <cofactor evidence="1">
        <name>FAD</name>
        <dbReference type="ChEBI" id="CHEBI:57692"/>
    </cofactor>
</comment>
<dbReference type="AlphaFoldDB" id="A0A081B9Z2"/>
<dbReference type="InterPro" id="IPR016169">
    <property type="entry name" value="FAD-bd_PCMH_sub2"/>
</dbReference>
<gene>
    <name evidence="9" type="ORF">M2A_1359</name>
</gene>
<evidence type="ECO:0000256" key="1">
    <source>
        <dbReference type="ARBA" id="ARBA00001974"/>
    </source>
</evidence>
<keyword evidence="5" id="KW-0809">Transit peptide</keyword>
<dbReference type="InterPro" id="IPR006094">
    <property type="entry name" value="Oxid_FAD_bind_N"/>
</dbReference>
<dbReference type="FunFam" id="3.30.465.10:FF:000016">
    <property type="entry name" value="probable D-lactate dehydrogenase, mitochondrial"/>
    <property type="match status" value="1"/>
</dbReference>
<comment type="caution">
    <text evidence="9">The sequence shown here is derived from an EMBL/GenBank/DDBJ whole genome shotgun (WGS) entry which is preliminary data.</text>
</comment>
<evidence type="ECO:0000313" key="10">
    <source>
        <dbReference type="Proteomes" id="UP000028702"/>
    </source>
</evidence>
<evidence type="ECO:0000313" key="9">
    <source>
        <dbReference type="EMBL" id="GAK44860.1"/>
    </source>
</evidence>
<keyword evidence="10" id="KW-1185">Reference proteome</keyword>
<protein>
    <recommendedName>
        <fullName evidence="7">D-lactate dehydrogenase (cytochrome)</fullName>
        <ecNumber evidence="7">1.1.2.4</ecNumber>
    </recommendedName>
</protein>
<dbReference type="GO" id="GO:0071949">
    <property type="term" value="F:FAD binding"/>
    <property type="evidence" value="ECO:0007669"/>
    <property type="project" value="InterPro"/>
</dbReference>
<dbReference type="EC" id="1.1.2.4" evidence="7"/>
<dbReference type="InterPro" id="IPR016166">
    <property type="entry name" value="FAD-bd_PCMH"/>
</dbReference>
<dbReference type="GO" id="GO:0004458">
    <property type="term" value="F:D-lactate dehydrogenase (cytochrome) activity"/>
    <property type="evidence" value="ECO:0007669"/>
    <property type="project" value="UniProtKB-EC"/>
</dbReference>
<evidence type="ECO:0000256" key="5">
    <source>
        <dbReference type="ARBA" id="ARBA00022946"/>
    </source>
</evidence>
<keyword evidence="4" id="KW-0274">FAD</keyword>
<dbReference type="FunFam" id="1.10.45.10:FF:000001">
    <property type="entry name" value="D-lactate dehydrogenase mitochondrial"/>
    <property type="match status" value="1"/>
</dbReference>
<dbReference type="STRING" id="1333998.M2A_1359"/>
<dbReference type="eggNOG" id="COG0277">
    <property type="taxonomic scope" value="Bacteria"/>
</dbReference>
<keyword evidence="6" id="KW-0560">Oxidoreductase</keyword>
<dbReference type="Gene3D" id="3.30.70.2740">
    <property type="match status" value="1"/>
</dbReference>
<dbReference type="Proteomes" id="UP000028702">
    <property type="component" value="Unassembled WGS sequence"/>
</dbReference>
<proteinExistence type="inferred from homology"/>
<evidence type="ECO:0000256" key="3">
    <source>
        <dbReference type="ARBA" id="ARBA00022630"/>
    </source>
</evidence>
<dbReference type="Pfam" id="PF02913">
    <property type="entry name" value="FAD-oxidase_C"/>
    <property type="match status" value="1"/>
</dbReference>
<dbReference type="FunFam" id="3.30.70.2740:FF:000001">
    <property type="entry name" value="D-lactate dehydrogenase mitochondrial"/>
    <property type="match status" value="1"/>
</dbReference>
<dbReference type="Pfam" id="PF01565">
    <property type="entry name" value="FAD_binding_4"/>
    <property type="match status" value="1"/>
</dbReference>
<dbReference type="PANTHER" id="PTHR11748">
    <property type="entry name" value="D-LACTATE DEHYDROGENASE"/>
    <property type="match status" value="1"/>
</dbReference>
<dbReference type="PROSITE" id="PS51387">
    <property type="entry name" value="FAD_PCMH"/>
    <property type="match status" value="1"/>
</dbReference>
<dbReference type="InterPro" id="IPR004113">
    <property type="entry name" value="FAD-bd_oxidored_4_C"/>
</dbReference>